<comment type="caution">
    <text evidence="2">The sequence shown here is derived from an EMBL/GenBank/DDBJ whole genome shotgun (WGS) entry which is preliminary data.</text>
</comment>
<protein>
    <submittedName>
        <fullName evidence="2">Uncharacterized protein</fullName>
    </submittedName>
</protein>
<organism evidence="2 3">
    <name type="scientific">Dermatophagoides farinae</name>
    <name type="common">American house dust mite</name>
    <dbReference type="NCBI Taxonomy" id="6954"/>
    <lineage>
        <taxon>Eukaryota</taxon>
        <taxon>Metazoa</taxon>
        <taxon>Ecdysozoa</taxon>
        <taxon>Arthropoda</taxon>
        <taxon>Chelicerata</taxon>
        <taxon>Arachnida</taxon>
        <taxon>Acari</taxon>
        <taxon>Acariformes</taxon>
        <taxon>Sarcoptiformes</taxon>
        <taxon>Astigmata</taxon>
        <taxon>Psoroptidia</taxon>
        <taxon>Analgoidea</taxon>
        <taxon>Pyroglyphidae</taxon>
        <taxon>Dermatophagoidinae</taxon>
        <taxon>Dermatophagoides</taxon>
    </lineage>
</organism>
<name>A0A922L582_DERFA</name>
<keyword evidence="3" id="KW-1185">Reference proteome</keyword>
<evidence type="ECO:0000313" key="3">
    <source>
        <dbReference type="Proteomes" id="UP000790347"/>
    </source>
</evidence>
<proteinExistence type="predicted"/>
<dbReference type="Proteomes" id="UP000790347">
    <property type="component" value="Unassembled WGS sequence"/>
</dbReference>
<reference evidence="2" key="2">
    <citation type="journal article" date="2022" name="Res Sq">
        <title>Comparative Genomics Reveals Insights into the Divergent Evolution of Astigmatic Mites and Household Pest Adaptations.</title>
        <authorList>
            <person name="Xiong Q."/>
            <person name="Wan A.T.-Y."/>
            <person name="Liu X.-Y."/>
            <person name="Fung C.S.-H."/>
            <person name="Xiao X."/>
            <person name="Malainual N."/>
            <person name="Hou J."/>
            <person name="Wang L."/>
            <person name="Wang M."/>
            <person name="Yang K."/>
            <person name="Cui Y."/>
            <person name="Leung E."/>
            <person name="Nong W."/>
            <person name="Shin S.-K."/>
            <person name="Au S."/>
            <person name="Jeong K.Y."/>
            <person name="Chew F.T."/>
            <person name="Hui J."/>
            <person name="Leung T.F."/>
            <person name="Tungtrongchitr A."/>
            <person name="Zhong N."/>
            <person name="Liu Z."/>
            <person name="Tsui S."/>
        </authorList>
    </citation>
    <scope>NUCLEOTIDE SEQUENCE</scope>
    <source>
        <strain evidence="2">Derf</strain>
        <tissue evidence="2">Whole organism</tissue>
    </source>
</reference>
<evidence type="ECO:0000313" key="2">
    <source>
        <dbReference type="EMBL" id="KAH9520811.1"/>
    </source>
</evidence>
<dbReference type="AlphaFoldDB" id="A0A922L582"/>
<accession>A0A922L582</accession>
<gene>
    <name evidence="2" type="ORF">DERF_004501</name>
</gene>
<sequence>MATTTTTIPPHDDVGSEPGPQPALEFDDNDACVDRCGPQISLFTSNGVDPFDGNGRFSNDDRSIINAKFPGSIKPVLYSSTDCEAIIGGALGPLPPGLPLIDNLLFAPPGELSSNIR</sequence>
<dbReference type="EMBL" id="ASGP02000002">
    <property type="protein sequence ID" value="KAH9520811.1"/>
    <property type="molecule type" value="Genomic_DNA"/>
</dbReference>
<evidence type="ECO:0000256" key="1">
    <source>
        <dbReference type="SAM" id="MobiDB-lite"/>
    </source>
</evidence>
<reference evidence="2" key="1">
    <citation type="submission" date="2013-05" db="EMBL/GenBank/DDBJ databases">
        <authorList>
            <person name="Yim A.K.Y."/>
            <person name="Chan T.F."/>
            <person name="Ji K.M."/>
            <person name="Liu X.Y."/>
            <person name="Zhou J.W."/>
            <person name="Li R.Q."/>
            <person name="Yang K.Y."/>
            <person name="Li J."/>
            <person name="Li M."/>
            <person name="Law P.T.W."/>
            <person name="Wu Y.L."/>
            <person name="Cai Z.L."/>
            <person name="Qin H."/>
            <person name="Bao Y."/>
            <person name="Leung R.K.K."/>
            <person name="Ng P.K.S."/>
            <person name="Zou J."/>
            <person name="Zhong X.J."/>
            <person name="Ran P.X."/>
            <person name="Zhong N.S."/>
            <person name="Liu Z.G."/>
            <person name="Tsui S.K.W."/>
        </authorList>
    </citation>
    <scope>NUCLEOTIDE SEQUENCE</scope>
    <source>
        <strain evidence="2">Derf</strain>
        <tissue evidence="2">Whole organism</tissue>
    </source>
</reference>
<feature type="region of interest" description="Disordered" evidence="1">
    <location>
        <begin position="1"/>
        <end position="27"/>
    </location>
</feature>